<dbReference type="EMBL" id="UGCV01000008">
    <property type="protein sequence ID" value="STJ15856.1"/>
    <property type="molecule type" value="Genomic_DNA"/>
</dbReference>
<gene>
    <name evidence="1" type="ORF">NCTC9081_01230</name>
</gene>
<protein>
    <submittedName>
        <fullName evidence="1">Uncharacterized protein</fullName>
    </submittedName>
</protein>
<proteinExistence type="predicted"/>
<organism evidence="1 2">
    <name type="scientific">Escherichia coli</name>
    <dbReference type="NCBI Taxonomy" id="562"/>
    <lineage>
        <taxon>Bacteria</taxon>
        <taxon>Pseudomonadati</taxon>
        <taxon>Pseudomonadota</taxon>
        <taxon>Gammaproteobacteria</taxon>
        <taxon>Enterobacterales</taxon>
        <taxon>Enterobacteriaceae</taxon>
        <taxon>Escherichia</taxon>
    </lineage>
</organism>
<accession>A0A376VVR6</accession>
<reference evidence="1 2" key="1">
    <citation type="submission" date="2018-06" db="EMBL/GenBank/DDBJ databases">
        <authorList>
            <consortium name="Pathogen Informatics"/>
            <person name="Doyle S."/>
        </authorList>
    </citation>
    <scope>NUCLEOTIDE SEQUENCE [LARGE SCALE GENOMIC DNA]</scope>
    <source>
        <strain evidence="1 2">NCTC9081</strain>
    </source>
</reference>
<name>A0A376VVR6_ECOLX</name>
<sequence length="83" mass="9858">MCLTVCHQVFNSHERHIVFIGKLNALWCTRHRAIVISQLTQHTSWFKACQRHQIDSRFSMTATRQYTTCLRAKWENVARTIQI</sequence>
<evidence type="ECO:0000313" key="1">
    <source>
        <dbReference type="EMBL" id="STJ15856.1"/>
    </source>
</evidence>
<dbReference type="Proteomes" id="UP000254716">
    <property type="component" value="Unassembled WGS sequence"/>
</dbReference>
<dbReference type="AlphaFoldDB" id="A0A376VVR6"/>
<evidence type="ECO:0000313" key="2">
    <source>
        <dbReference type="Proteomes" id="UP000254716"/>
    </source>
</evidence>